<dbReference type="EMBL" id="JAMKFB020000012">
    <property type="protein sequence ID" value="KAL0180447.1"/>
    <property type="molecule type" value="Genomic_DNA"/>
</dbReference>
<gene>
    <name evidence="1" type="ORF">M9458_025889</name>
</gene>
<accession>A0ABD0Q3B4</accession>
<dbReference type="AlphaFoldDB" id="A0ABD0Q3B4"/>
<sequence length="75" mass="8816">DCCYEQCLSNIPRPPPVPIHLSSTQKSWRSIWRSRMCLVNKQPPIFHHIGHGTAPSNCCLELNYLRERSSARRWR</sequence>
<feature type="non-terminal residue" evidence="1">
    <location>
        <position position="1"/>
    </location>
</feature>
<feature type="non-terminal residue" evidence="1">
    <location>
        <position position="75"/>
    </location>
</feature>
<name>A0ABD0Q3B4_CIRMR</name>
<evidence type="ECO:0000313" key="2">
    <source>
        <dbReference type="Proteomes" id="UP001529510"/>
    </source>
</evidence>
<evidence type="ECO:0000313" key="1">
    <source>
        <dbReference type="EMBL" id="KAL0180447.1"/>
    </source>
</evidence>
<organism evidence="1 2">
    <name type="scientific">Cirrhinus mrigala</name>
    <name type="common">Mrigala</name>
    <dbReference type="NCBI Taxonomy" id="683832"/>
    <lineage>
        <taxon>Eukaryota</taxon>
        <taxon>Metazoa</taxon>
        <taxon>Chordata</taxon>
        <taxon>Craniata</taxon>
        <taxon>Vertebrata</taxon>
        <taxon>Euteleostomi</taxon>
        <taxon>Actinopterygii</taxon>
        <taxon>Neopterygii</taxon>
        <taxon>Teleostei</taxon>
        <taxon>Ostariophysi</taxon>
        <taxon>Cypriniformes</taxon>
        <taxon>Cyprinidae</taxon>
        <taxon>Labeoninae</taxon>
        <taxon>Labeonini</taxon>
        <taxon>Cirrhinus</taxon>
    </lineage>
</organism>
<dbReference type="Proteomes" id="UP001529510">
    <property type="component" value="Unassembled WGS sequence"/>
</dbReference>
<proteinExistence type="predicted"/>
<keyword evidence="2" id="KW-1185">Reference proteome</keyword>
<protein>
    <submittedName>
        <fullName evidence="1">Uncharacterized protein</fullName>
    </submittedName>
</protein>
<comment type="caution">
    <text evidence="1">The sequence shown here is derived from an EMBL/GenBank/DDBJ whole genome shotgun (WGS) entry which is preliminary data.</text>
</comment>
<reference evidence="1 2" key="1">
    <citation type="submission" date="2024-05" db="EMBL/GenBank/DDBJ databases">
        <title>Genome sequencing and assembly of Indian major carp, Cirrhinus mrigala (Hamilton, 1822).</title>
        <authorList>
            <person name="Mohindra V."/>
            <person name="Chowdhury L.M."/>
            <person name="Lal K."/>
            <person name="Jena J.K."/>
        </authorList>
    </citation>
    <scope>NUCLEOTIDE SEQUENCE [LARGE SCALE GENOMIC DNA]</scope>
    <source>
        <strain evidence="1">CM1030</strain>
        <tissue evidence="1">Blood</tissue>
    </source>
</reference>